<sequence length="278" mass="30612">MSDDPEDRAGGPPDGRREPSVTGASSARGAGTRESGLRESGPRVERQDFSRSDETIRRQRTVIEASVLATRRAPGAAELARRQTVLRWAKWVLPGLALLLLGSIAVWPEIDRMMNASHTALTEATRLKLESGNLEGAIYRSVDTHGRPFMITAKTAHQIDQDRIDLISPAADTLTQSGQWLYLQSENGVYMQHEQILDLTDEVTLYRDDGLMMRGPMADVEMRQGVVASDAWVHAEGPFGVLDARGYFLSEHDGIAQFRGPGRLILNDDRAGPHDKAS</sequence>
<feature type="transmembrane region" description="Helical" evidence="2">
    <location>
        <begin position="88"/>
        <end position="107"/>
    </location>
</feature>
<keyword evidence="2" id="KW-0472">Membrane</keyword>
<feature type="region of interest" description="Disordered" evidence="1">
    <location>
        <begin position="1"/>
        <end position="55"/>
    </location>
</feature>
<dbReference type="InterPro" id="IPR010664">
    <property type="entry name" value="LipoPS_assembly_LptC-rel"/>
</dbReference>
<organism evidence="3 4">
    <name type="scientific">Acetobacter musti</name>
    <dbReference type="NCBI Taxonomy" id="864732"/>
    <lineage>
        <taxon>Bacteria</taxon>
        <taxon>Pseudomonadati</taxon>
        <taxon>Pseudomonadota</taxon>
        <taxon>Alphaproteobacteria</taxon>
        <taxon>Acetobacterales</taxon>
        <taxon>Acetobacteraceae</taxon>
        <taxon>Acetobacter</taxon>
    </lineage>
</organism>
<comment type="caution">
    <text evidence="3">The sequence shown here is derived from an EMBL/GenBank/DDBJ whole genome shotgun (WGS) entry which is preliminary data.</text>
</comment>
<proteinExistence type="predicted"/>
<evidence type="ECO:0000313" key="4">
    <source>
        <dbReference type="Proteomes" id="UP000635278"/>
    </source>
</evidence>
<dbReference type="Proteomes" id="UP000635278">
    <property type="component" value="Unassembled WGS sequence"/>
</dbReference>
<keyword evidence="4" id="KW-1185">Reference proteome</keyword>
<accession>A0ABX0JLU1</accession>
<evidence type="ECO:0000313" key="3">
    <source>
        <dbReference type="EMBL" id="NHN83073.1"/>
    </source>
</evidence>
<gene>
    <name evidence="3" type="ORF">GOB93_00200</name>
</gene>
<keyword evidence="2" id="KW-1133">Transmembrane helix</keyword>
<dbReference type="EMBL" id="WOTB01000001">
    <property type="protein sequence ID" value="NHN83073.1"/>
    <property type="molecule type" value="Genomic_DNA"/>
</dbReference>
<protein>
    <submittedName>
        <fullName evidence="3">LPS export ABC transporter periplasmic protein LptC</fullName>
    </submittedName>
</protein>
<reference evidence="3 4" key="1">
    <citation type="journal article" date="2020" name="Int. J. Syst. Evol. Microbiol.">
        <title>Novel acetic acid bacteria from cider fermentations: Acetobacter conturbans sp. nov. and Acetobacter fallax sp. nov.</title>
        <authorList>
            <person name="Sombolestani A.S."/>
            <person name="Cleenwerck I."/>
            <person name="Cnockaert M."/>
            <person name="Borremans W."/>
            <person name="Wieme A.D."/>
            <person name="De Vuyst L."/>
            <person name="Vandamme P."/>
        </authorList>
    </citation>
    <scope>NUCLEOTIDE SEQUENCE [LARGE SCALE GENOMIC DNA]</scope>
    <source>
        <strain evidence="3 4">LMG 30640</strain>
    </source>
</reference>
<evidence type="ECO:0000256" key="2">
    <source>
        <dbReference type="SAM" id="Phobius"/>
    </source>
</evidence>
<evidence type="ECO:0000256" key="1">
    <source>
        <dbReference type="SAM" id="MobiDB-lite"/>
    </source>
</evidence>
<dbReference type="RefSeq" id="WP_173581603.1">
    <property type="nucleotide sequence ID" value="NZ_WOTB01000001.1"/>
</dbReference>
<keyword evidence="2" id="KW-0812">Transmembrane</keyword>
<feature type="compositionally biased region" description="Basic and acidic residues" evidence="1">
    <location>
        <begin position="35"/>
        <end position="55"/>
    </location>
</feature>
<dbReference type="Pfam" id="PF06835">
    <property type="entry name" value="LptC"/>
    <property type="match status" value="1"/>
</dbReference>
<name>A0ABX0JLU1_9PROT</name>